<dbReference type="PANTHER" id="PTHR12121:SF36">
    <property type="entry name" value="ENDONUCLEASE_EXONUCLEASE_PHOSPHATASE DOMAIN-CONTAINING PROTEIN"/>
    <property type="match status" value="1"/>
</dbReference>
<dbReference type="Gene3D" id="3.60.10.10">
    <property type="entry name" value="Endonuclease/exonuclease/phosphatase"/>
    <property type="match status" value="1"/>
</dbReference>
<dbReference type="STRING" id="1279009.ADICEAN_01334"/>
<dbReference type="Pfam" id="PF03372">
    <property type="entry name" value="Exo_endo_phos"/>
    <property type="match status" value="1"/>
</dbReference>
<comment type="caution">
    <text evidence="3">The sequence shown here is derived from an EMBL/GenBank/DDBJ whole genome shotgun (WGS) entry which is preliminary data.</text>
</comment>
<proteinExistence type="predicted"/>
<reference evidence="3 4" key="1">
    <citation type="journal article" date="2013" name="Genome Announc.">
        <title>Draft Genome Sequence of Cesiribacter andamanensis Strain AMV16T, Isolated from a Soil Sample from a Mud Volcano in the Andaman Islands, India.</title>
        <authorList>
            <person name="Shivaji S."/>
            <person name="Ara S."/>
            <person name="Begum Z."/>
            <person name="Srinivas T.N."/>
            <person name="Singh A."/>
            <person name="Kumar Pinnaka A."/>
        </authorList>
    </citation>
    <scope>NUCLEOTIDE SEQUENCE [LARGE SCALE GENOMIC DNA]</scope>
    <source>
        <strain evidence="3 4">AMV16</strain>
    </source>
</reference>
<evidence type="ECO:0000259" key="2">
    <source>
        <dbReference type="Pfam" id="PF03372"/>
    </source>
</evidence>
<feature type="signal peptide" evidence="1">
    <location>
        <begin position="1"/>
        <end position="22"/>
    </location>
</feature>
<name>M7NP29_9BACT</name>
<dbReference type="EMBL" id="AODQ01000024">
    <property type="protein sequence ID" value="EMR03485.1"/>
    <property type="molecule type" value="Genomic_DNA"/>
</dbReference>
<evidence type="ECO:0000256" key="1">
    <source>
        <dbReference type="SAM" id="SignalP"/>
    </source>
</evidence>
<evidence type="ECO:0000313" key="4">
    <source>
        <dbReference type="Proteomes" id="UP000011910"/>
    </source>
</evidence>
<dbReference type="Proteomes" id="UP000011910">
    <property type="component" value="Unassembled WGS sequence"/>
</dbReference>
<dbReference type="InterPro" id="IPR050410">
    <property type="entry name" value="CCR4/nocturin_mRNA_transcr"/>
</dbReference>
<sequence length="289" mass="32313">MLVINYCLLLLPLLLSTTIVPAAAQSAAEPLRVMSYNLRLDIASDGPDRWPLRRERVAGLIRYHQPQLLGVQEALRHQLQDLQEALPHYKWYGRGRDDGAEGGEFSAILYDTRRFNLLDSGTFWLSPTPNTPGKGWDAAYPRICSWARFRDRQSGRELYHFNTHFDHVGVEAREQSARLLARKISEIAASHPAILSGDFNTTADTKAYANLLAGGLLQEARSLSRTPPYGPEGSFSTFDVANELGKLIDFIFVSNAFSVQQHAILTDAQGGKYPSDHLPVLAVLEWRLP</sequence>
<keyword evidence="4" id="KW-1185">Reference proteome</keyword>
<organism evidence="3 4">
    <name type="scientific">Cesiribacter andamanensis AMV16</name>
    <dbReference type="NCBI Taxonomy" id="1279009"/>
    <lineage>
        <taxon>Bacteria</taxon>
        <taxon>Pseudomonadati</taxon>
        <taxon>Bacteroidota</taxon>
        <taxon>Cytophagia</taxon>
        <taxon>Cytophagales</taxon>
        <taxon>Cesiribacteraceae</taxon>
        <taxon>Cesiribacter</taxon>
    </lineage>
</organism>
<gene>
    <name evidence="3" type="ORF">ADICEAN_01334</name>
</gene>
<feature type="domain" description="Endonuclease/exonuclease/phosphatase" evidence="2">
    <location>
        <begin position="34"/>
        <end position="277"/>
    </location>
</feature>
<evidence type="ECO:0000313" key="3">
    <source>
        <dbReference type="EMBL" id="EMR03485.1"/>
    </source>
</evidence>
<dbReference type="GO" id="GO:0000175">
    <property type="term" value="F:3'-5'-RNA exonuclease activity"/>
    <property type="evidence" value="ECO:0007669"/>
    <property type="project" value="TreeGrafter"/>
</dbReference>
<protein>
    <recommendedName>
        <fullName evidence="2">Endonuclease/exonuclease/phosphatase domain-containing protein</fullName>
    </recommendedName>
</protein>
<dbReference type="eggNOG" id="COG3568">
    <property type="taxonomic scope" value="Bacteria"/>
</dbReference>
<dbReference type="InterPro" id="IPR005135">
    <property type="entry name" value="Endo/exonuclease/phosphatase"/>
</dbReference>
<dbReference type="SUPFAM" id="SSF56219">
    <property type="entry name" value="DNase I-like"/>
    <property type="match status" value="1"/>
</dbReference>
<accession>M7NP29</accession>
<dbReference type="OrthoDB" id="9793162at2"/>
<dbReference type="InterPro" id="IPR036691">
    <property type="entry name" value="Endo/exonu/phosph_ase_sf"/>
</dbReference>
<keyword evidence="1" id="KW-0732">Signal</keyword>
<dbReference type="RefSeq" id="WP_009194734.1">
    <property type="nucleotide sequence ID" value="NZ_AODQ01000024.1"/>
</dbReference>
<dbReference type="CDD" id="cd09083">
    <property type="entry name" value="EEP-1"/>
    <property type="match status" value="1"/>
</dbReference>
<dbReference type="PATRIC" id="fig|1279009.4.peg.1349"/>
<dbReference type="AlphaFoldDB" id="M7NP29"/>
<dbReference type="PANTHER" id="PTHR12121">
    <property type="entry name" value="CARBON CATABOLITE REPRESSOR PROTEIN 4"/>
    <property type="match status" value="1"/>
</dbReference>
<feature type="chain" id="PRO_5004082398" description="Endonuclease/exonuclease/phosphatase domain-containing protein" evidence="1">
    <location>
        <begin position="23"/>
        <end position="289"/>
    </location>
</feature>